<dbReference type="EMBL" id="LAZR01062215">
    <property type="protein sequence ID" value="KKK61991.1"/>
    <property type="molecule type" value="Genomic_DNA"/>
</dbReference>
<gene>
    <name evidence="1" type="ORF">LCGC14_3008780</name>
</gene>
<proteinExistence type="predicted"/>
<reference evidence="1" key="1">
    <citation type="journal article" date="2015" name="Nature">
        <title>Complex archaea that bridge the gap between prokaryotes and eukaryotes.</title>
        <authorList>
            <person name="Spang A."/>
            <person name="Saw J.H."/>
            <person name="Jorgensen S.L."/>
            <person name="Zaremba-Niedzwiedzka K."/>
            <person name="Martijn J."/>
            <person name="Lind A.E."/>
            <person name="van Eijk R."/>
            <person name="Schleper C."/>
            <person name="Guy L."/>
            <person name="Ettema T.J."/>
        </authorList>
    </citation>
    <scope>NUCLEOTIDE SEQUENCE</scope>
</reference>
<organism evidence="1">
    <name type="scientific">marine sediment metagenome</name>
    <dbReference type="NCBI Taxonomy" id="412755"/>
    <lineage>
        <taxon>unclassified sequences</taxon>
        <taxon>metagenomes</taxon>
        <taxon>ecological metagenomes</taxon>
    </lineage>
</organism>
<accession>A0A0F8ZQ21</accession>
<dbReference type="AlphaFoldDB" id="A0A0F8ZQ21"/>
<sequence>MWTHAVLEVYDLDGIGLDISREEMQD</sequence>
<comment type="caution">
    <text evidence="1">The sequence shown here is derived from an EMBL/GenBank/DDBJ whole genome shotgun (WGS) entry which is preliminary data.</text>
</comment>
<feature type="non-terminal residue" evidence="1">
    <location>
        <position position="26"/>
    </location>
</feature>
<name>A0A0F8ZQ21_9ZZZZ</name>
<protein>
    <submittedName>
        <fullName evidence="1">Uncharacterized protein</fullName>
    </submittedName>
</protein>
<evidence type="ECO:0000313" key="1">
    <source>
        <dbReference type="EMBL" id="KKK61991.1"/>
    </source>
</evidence>